<dbReference type="EMBL" id="LAZR01000004">
    <property type="protein sequence ID" value="KKO10520.1"/>
    <property type="molecule type" value="Genomic_DNA"/>
</dbReference>
<name>A0A0F9W2G8_9ZZZZ</name>
<dbReference type="Gene3D" id="3.30.160.60">
    <property type="entry name" value="Classic Zinc Finger"/>
    <property type="match status" value="1"/>
</dbReference>
<keyword evidence="1" id="KW-1003">Cell membrane</keyword>
<evidence type="ECO:0000256" key="4">
    <source>
        <dbReference type="ARBA" id="ARBA00023136"/>
    </source>
</evidence>
<keyword evidence="5" id="KW-0456">Lyase</keyword>
<sequence length="345" mass="38532">MALISGRRLLIIVVLLCVSVLLLTAGSWLAMRQYLDSPLALPDEPVVVDIEPGRSLQQLANQLSAEGYLAWPRALVLWARWHGFDRRIRSGEYALTANLTPTTLMDLLMSGRVVQYPITFVEGWTVRQALTNLWQQDNITQVLADKSDEDIHAALETDLPALEGGLFPDTYFYTKGTTDLAILRRANQRLQQVLDEEWQQRAVGLPYESPWQALIMASIIERESGYQAEKQDIAGVFVRRLQTGMRLQSDPTVIYGMGSRYDGVIYRSDLNTTTAYNTYRINGLPPTPIALAGRDSIHASLQPGEGSALYFVSRGDGSHQFSDTLEEHNAAVQRYLRGGADSETN</sequence>
<evidence type="ECO:0000256" key="5">
    <source>
        <dbReference type="ARBA" id="ARBA00023239"/>
    </source>
</evidence>
<dbReference type="Gene3D" id="3.30.1490.480">
    <property type="entry name" value="Endolytic murein transglycosylase"/>
    <property type="match status" value="1"/>
</dbReference>
<evidence type="ECO:0000256" key="1">
    <source>
        <dbReference type="ARBA" id="ARBA00022475"/>
    </source>
</evidence>
<evidence type="ECO:0000313" key="7">
    <source>
        <dbReference type="EMBL" id="KKO10520.1"/>
    </source>
</evidence>
<dbReference type="PANTHER" id="PTHR30518">
    <property type="entry name" value="ENDOLYTIC MUREIN TRANSGLYCOSYLASE"/>
    <property type="match status" value="1"/>
</dbReference>
<evidence type="ECO:0000256" key="3">
    <source>
        <dbReference type="ARBA" id="ARBA00022989"/>
    </source>
</evidence>
<dbReference type="AlphaFoldDB" id="A0A0F9W2G8"/>
<dbReference type="CDD" id="cd08010">
    <property type="entry name" value="MltG_like"/>
    <property type="match status" value="1"/>
</dbReference>
<evidence type="ECO:0000256" key="2">
    <source>
        <dbReference type="ARBA" id="ARBA00022692"/>
    </source>
</evidence>
<dbReference type="InterPro" id="IPR003770">
    <property type="entry name" value="MLTG-like"/>
</dbReference>
<proteinExistence type="inferred from homology"/>
<dbReference type="HAMAP" id="MF_02065">
    <property type="entry name" value="MltG"/>
    <property type="match status" value="1"/>
</dbReference>
<evidence type="ECO:0008006" key="8">
    <source>
        <dbReference type="Google" id="ProtNLM"/>
    </source>
</evidence>
<gene>
    <name evidence="7" type="ORF">LCGC14_0019990</name>
</gene>
<dbReference type="GO" id="GO:0071555">
    <property type="term" value="P:cell wall organization"/>
    <property type="evidence" value="ECO:0007669"/>
    <property type="project" value="UniProtKB-KW"/>
</dbReference>
<dbReference type="GO" id="GO:0016829">
    <property type="term" value="F:lyase activity"/>
    <property type="evidence" value="ECO:0007669"/>
    <property type="project" value="UniProtKB-KW"/>
</dbReference>
<comment type="caution">
    <text evidence="7">The sequence shown here is derived from an EMBL/GenBank/DDBJ whole genome shotgun (WGS) entry which is preliminary data.</text>
</comment>
<accession>A0A0F9W2G8</accession>
<protein>
    <recommendedName>
        <fullName evidence="8">Endolytic murein transglycosylase</fullName>
    </recommendedName>
</protein>
<keyword evidence="6" id="KW-0961">Cell wall biogenesis/degradation</keyword>
<dbReference type="Pfam" id="PF02618">
    <property type="entry name" value="YceG"/>
    <property type="match status" value="1"/>
</dbReference>
<evidence type="ECO:0000256" key="6">
    <source>
        <dbReference type="ARBA" id="ARBA00023316"/>
    </source>
</evidence>
<organism evidence="7">
    <name type="scientific">marine sediment metagenome</name>
    <dbReference type="NCBI Taxonomy" id="412755"/>
    <lineage>
        <taxon>unclassified sequences</taxon>
        <taxon>metagenomes</taxon>
        <taxon>ecological metagenomes</taxon>
    </lineage>
</organism>
<keyword evidence="2" id="KW-0812">Transmembrane</keyword>
<reference evidence="7" key="1">
    <citation type="journal article" date="2015" name="Nature">
        <title>Complex archaea that bridge the gap between prokaryotes and eukaryotes.</title>
        <authorList>
            <person name="Spang A."/>
            <person name="Saw J.H."/>
            <person name="Jorgensen S.L."/>
            <person name="Zaremba-Niedzwiedzka K."/>
            <person name="Martijn J."/>
            <person name="Lind A.E."/>
            <person name="van Eijk R."/>
            <person name="Schleper C."/>
            <person name="Guy L."/>
            <person name="Ettema T.J."/>
        </authorList>
    </citation>
    <scope>NUCLEOTIDE SEQUENCE</scope>
</reference>
<dbReference type="PANTHER" id="PTHR30518:SF2">
    <property type="entry name" value="ENDOLYTIC MUREIN TRANSGLYCOSYLASE"/>
    <property type="match status" value="1"/>
</dbReference>
<dbReference type="NCBIfam" id="TIGR00247">
    <property type="entry name" value="endolytic transglycosylase MltG"/>
    <property type="match status" value="1"/>
</dbReference>
<keyword evidence="4" id="KW-0472">Membrane</keyword>
<keyword evidence="3" id="KW-1133">Transmembrane helix</keyword>